<keyword evidence="3 5" id="KW-0030">Aminoacyl-tRNA synthetase</keyword>
<dbReference type="PIRSF" id="PIRSF001549">
    <property type="entry name" value="His-tRNA_synth"/>
    <property type="match status" value="1"/>
</dbReference>
<dbReference type="SUPFAM" id="SSF55681">
    <property type="entry name" value="Class II aaRS and biotin synthetases"/>
    <property type="match status" value="1"/>
</dbReference>
<dbReference type="InterPro" id="IPR041715">
    <property type="entry name" value="HisRS-like_core"/>
</dbReference>
<dbReference type="Gene3D" id="3.40.50.800">
    <property type="entry name" value="Anticodon-binding domain"/>
    <property type="match status" value="1"/>
</dbReference>
<feature type="binding site" evidence="6">
    <location>
        <position position="118"/>
    </location>
    <ligand>
        <name>L-histidine</name>
        <dbReference type="ChEBI" id="CHEBI:57595"/>
    </ligand>
</feature>
<evidence type="ECO:0000256" key="1">
    <source>
        <dbReference type="ARBA" id="ARBA00008226"/>
    </source>
</evidence>
<dbReference type="GO" id="GO:0005524">
    <property type="term" value="F:ATP binding"/>
    <property type="evidence" value="ECO:0007669"/>
    <property type="project" value="UniProtKB-UniRule"/>
</dbReference>
<evidence type="ECO:0000313" key="8">
    <source>
        <dbReference type="EMBL" id="OIO18500.1"/>
    </source>
</evidence>
<dbReference type="Gene3D" id="3.30.930.10">
    <property type="entry name" value="Bira Bifunctional Protein, Domain 2"/>
    <property type="match status" value="1"/>
</dbReference>
<dbReference type="PANTHER" id="PTHR43707:SF1">
    <property type="entry name" value="HISTIDINE--TRNA LIGASE, MITOCHONDRIAL-RELATED"/>
    <property type="match status" value="1"/>
</dbReference>
<dbReference type="InterPro" id="IPR004516">
    <property type="entry name" value="HisRS/HisZ"/>
</dbReference>
<dbReference type="Proteomes" id="UP000181941">
    <property type="component" value="Unassembled WGS sequence"/>
</dbReference>
<keyword evidence="5" id="KW-0648">Protein biosynthesis</keyword>
<comment type="catalytic activity">
    <reaction evidence="4 5">
        <text>tRNA(His) + L-histidine + ATP = L-histidyl-tRNA(His) + AMP + diphosphate + H(+)</text>
        <dbReference type="Rhea" id="RHEA:17313"/>
        <dbReference type="Rhea" id="RHEA-COMP:9665"/>
        <dbReference type="Rhea" id="RHEA-COMP:9689"/>
        <dbReference type="ChEBI" id="CHEBI:15378"/>
        <dbReference type="ChEBI" id="CHEBI:30616"/>
        <dbReference type="ChEBI" id="CHEBI:33019"/>
        <dbReference type="ChEBI" id="CHEBI:57595"/>
        <dbReference type="ChEBI" id="CHEBI:78442"/>
        <dbReference type="ChEBI" id="CHEBI:78527"/>
        <dbReference type="ChEBI" id="CHEBI:456215"/>
        <dbReference type="EC" id="6.1.1.21"/>
    </reaction>
</comment>
<feature type="binding site" evidence="6">
    <location>
        <position position="122"/>
    </location>
    <ligand>
        <name>L-histidine</name>
        <dbReference type="ChEBI" id="CHEBI:57595"/>
    </ligand>
</feature>
<evidence type="ECO:0000259" key="7">
    <source>
        <dbReference type="PROSITE" id="PS50862"/>
    </source>
</evidence>
<dbReference type="InterPro" id="IPR036621">
    <property type="entry name" value="Anticodon-bd_dom_sf"/>
</dbReference>
<dbReference type="AlphaFoldDB" id="A0A1J4U1U7"/>
<dbReference type="GO" id="GO:0005737">
    <property type="term" value="C:cytoplasm"/>
    <property type="evidence" value="ECO:0007669"/>
    <property type="project" value="UniProtKB-SubCell"/>
</dbReference>
<dbReference type="EC" id="6.1.1.21" evidence="5"/>
<comment type="caution">
    <text evidence="8">The sequence shown here is derived from an EMBL/GenBank/DDBJ whole genome shotgun (WGS) entry which is preliminary data.</text>
</comment>
<evidence type="ECO:0000256" key="4">
    <source>
        <dbReference type="ARBA" id="ARBA00047639"/>
    </source>
</evidence>
<dbReference type="Pfam" id="PF03129">
    <property type="entry name" value="HGTP_anticodon"/>
    <property type="match status" value="1"/>
</dbReference>
<dbReference type="InterPro" id="IPR006195">
    <property type="entry name" value="aa-tRNA-synth_II"/>
</dbReference>
<sequence length="421" mass="48188">MRDILPRNGEIWQRVYEVVKNVSTSYGFSYVETPILEQAGLFIRSIGRGTDVIDKEMYVFEDKDGEKVCLRPEMTASLARSYIENGMQNMPQPVKMWYHGQMFRHDRPQAGRFRQFYQFGCETIGDSGPVTDAELISVAYNTLKDLGIETVVHINSIGTLQDRENYIVELVSYLRSKRSYLSEESKKRINKNPLRILDSKDEQDIAVIEEAPQIIDWLSPESKKFFTTVLEYLDEIEIPYVLNPTLVRGLDYYTNTVFEFFCDDEEMVNIALGGGGRYDSLIEQLGGQPTPAAGFALGLDRIVLIIKNKQDMLERAGLLGLEKIKKNKIFFAQLGEKANKKALYILELLRREGLFVYHNFSKSSLKAQMEIADKIGSTHTLILGQKEVQDDSILVRNMDSGIQEVVDQKKICNFVRKLLQN</sequence>
<dbReference type="InterPro" id="IPR045864">
    <property type="entry name" value="aa-tRNA-synth_II/BPL/LPL"/>
</dbReference>
<dbReference type="InterPro" id="IPR015807">
    <property type="entry name" value="His-tRNA-ligase"/>
</dbReference>
<keyword evidence="5 8" id="KW-0436">Ligase</keyword>
<evidence type="ECO:0000256" key="2">
    <source>
        <dbReference type="ARBA" id="ARBA00022741"/>
    </source>
</evidence>
<evidence type="ECO:0000313" key="9">
    <source>
        <dbReference type="Proteomes" id="UP000181941"/>
    </source>
</evidence>
<feature type="binding site" evidence="6">
    <location>
        <begin position="73"/>
        <end position="75"/>
    </location>
    <ligand>
        <name>L-histidine</name>
        <dbReference type="ChEBI" id="CHEBI:57595"/>
    </ligand>
</feature>
<dbReference type="HAMAP" id="MF_00127">
    <property type="entry name" value="His_tRNA_synth"/>
    <property type="match status" value="1"/>
</dbReference>
<dbReference type="PROSITE" id="PS50862">
    <property type="entry name" value="AA_TRNA_LIGASE_II"/>
    <property type="match status" value="1"/>
</dbReference>
<evidence type="ECO:0000256" key="3">
    <source>
        <dbReference type="ARBA" id="ARBA00023146"/>
    </source>
</evidence>
<dbReference type="Pfam" id="PF13393">
    <property type="entry name" value="tRNA-synt_His"/>
    <property type="match status" value="1"/>
</dbReference>
<comment type="similarity">
    <text evidence="1 5">Belongs to the class-II aminoacyl-tRNA synthetase family.</text>
</comment>
<keyword evidence="5" id="KW-0067">ATP-binding</keyword>
<dbReference type="InterPro" id="IPR004154">
    <property type="entry name" value="Anticodon-bd"/>
</dbReference>
<protein>
    <recommendedName>
        <fullName evidence="5">Histidine--tRNA ligase</fullName>
        <ecNumber evidence="5">6.1.1.21</ecNumber>
    </recommendedName>
    <alternativeName>
        <fullName evidence="5">Histidyl-tRNA synthetase</fullName>
        <shortName evidence="5">HisRS</shortName>
    </alternativeName>
</protein>
<dbReference type="GO" id="GO:0006427">
    <property type="term" value="P:histidyl-tRNA aminoacylation"/>
    <property type="evidence" value="ECO:0007669"/>
    <property type="project" value="UniProtKB-UniRule"/>
</dbReference>
<reference evidence="8 9" key="1">
    <citation type="journal article" date="2016" name="Environ. Microbiol.">
        <title>Genomic resolution of a cold subsurface aquifer community provides metabolic insights for novel microbes adapted to high CO concentrations.</title>
        <authorList>
            <person name="Probst A.J."/>
            <person name="Castelle C.J."/>
            <person name="Singh A."/>
            <person name="Brown C.T."/>
            <person name="Anantharaman K."/>
            <person name="Sharon I."/>
            <person name="Hug L.A."/>
            <person name="Burstein D."/>
            <person name="Emerson J.B."/>
            <person name="Thomas B.C."/>
            <person name="Banfield J.F."/>
        </authorList>
    </citation>
    <scope>NUCLEOTIDE SEQUENCE [LARGE SCALE GENOMIC DNA]</scope>
    <source>
        <strain evidence="8">CG1_02_32_51</strain>
    </source>
</reference>
<comment type="subcellular location">
    <subcellularLocation>
        <location evidence="5">Cytoplasm</location>
    </subcellularLocation>
</comment>
<dbReference type="NCBIfam" id="TIGR00442">
    <property type="entry name" value="hisS"/>
    <property type="match status" value="1"/>
</dbReference>
<evidence type="ECO:0000256" key="6">
    <source>
        <dbReference type="PIRSR" id="PIRSR001549-1"/>
    </source>
</evidence>
<dbReference type="SUPFAM" id="SSF52954">
    <property type="entry name" value="Class II aaRS ABD-related"/>
    <property type="match status" value="1"/>
</dbReference>
<keyword evidence="5" id="KW-0963">Cytoplasm</keyword>
<name>A0A1J4U1U7_9BACT</name>
<evidence type="ECO:0000256" key="5">
    <source>
        <dbReference type="HAMAP-Rule" id="MF_00127"/>
    </source>
</evidence>
<proteinExistence type="inferred from homology"/>
<keyword evidence="2 5" id="KW-0547">Nucleotide-binding</keyword>
<feature type="binding site" evidence="6">
    <location>
        <position position="248"/>
    </location>
    <ligand>
        <name>L-histidine</name>
        <dbReference type="ChEBI" id="CHEBI:57595"/>
    </ligand>
</feature>
<feature type="domain" description="Aminoacyl-transfer RNA synthetases class-II family profile" evidence="7">
    <location>
        <begin position="1"/>
        <end position="320"/>
    </location>
</feature>
<accession>A0A1J4U1U7</accession>
<organism evidence="8 9">
    <name type="scientific">Candidatus Magasanikbacteria bacterium CG1_02_32_51</name>
    <dbReference type="NCBI Taxonomy" id="1805238"/>
    <lineage>
        <taxon>Bacteria</taxon>
        <taxon>Candidatus Magasanikiibacteriota</taxon>
    </lineage>
</organism>
<feature type="binding site" evidence="6">
    <location>
        <position position="104"/>
    </location>
    <ligand>
        <name>L-histidine</name>
        <dbReference type="ChEBI" id="CHEBI:57595"/>
    </ligand>
</feature>
<gene>
    <name evidence="5" type="primary">hisS</name>
    <name evidence="8" type="ORF">AUJ23_03575</name>
</gene>
<comment type="subunit">
    <text evidence="5">Homodimer.</text>
</comment>
<feature type="binding site" evidence="6">
    <location>
        <begin position="252"/>
        <end position="253"/>
    </location>
    <ligand>
        <name>L-histidine</name>
        <dbReference type="ChEBI" id="CHEBI:57595"/>
    </ligand>
</feature>
<dbReference type="CDD" id="cd00773">
    <property type="entry name" value="HisRS-like_core"/>
    <property type="match status" value="1"/>
</dbReference>
<dbReference type="EMBL" id="MNVC01000043">
    <property type="protein sequence ID" value="OIO18500.1"/>
    <property type="molecule type" value="Genomic_DNA"/>
</dbReference>
<dbReference type="GO" id="GO:0004821">
    <property type="term" value="F:histidine-tRNA ligase activity"/>
    <property type="evidence" value="ECO:0007669"/>
    <property type="project" value="UniProtKB-UniRule"/>
</dbReference>
<dbReference type="STRING" id="1805238.AUJ23_03575"/>
<dbReference type="PANTHER" id="PTHR43707">
    <property type="entry name" value="HISTIDYL-TRNA SYNTHETASE"/>
    <property type="match status" value="1"/>
</dbReference>